<feature type="compositionally biased region" description="Acidic residues" evidence="11">
    <location>
        <begin position="240"/>
        <end position="254"/>
    </location>
</feature>
<evidence type="ECO:0000256" key="8">
    <source>
        <dbReference type="ARBA" id="ARBA00023211"/>
    </source>
</evidence>
<comment type="cofactor">
    <cofactor evidence="1">
        <name>Mn(2+)</name>
        <dbReference type="ChEBI" id="CHEBI:29035"/>
    </cofactor>
</comment>
<proteinExistence type="inferred from homology"/>
<dbReference type="PANTHER" id="PTHR13832">
    <property type="entry name" value="PROTEIN PHOSPHATASE 2C"/>
    <property type="match status" value="1"/>
</dbReference>
<keyword evidence="10" id="KW-0175">Coiled coil</keyword>
<dbReference type="Proteomes" id="UP001160148">
    <property type="component" value="Unassembled WGS sequence"/>
</dbReference>
<evidence type="ECO:0000256" key="9">
    <source>
        <dbReference type="RuleBase" id="RU003465"/>
    </source>
</evidence>
<keyword evidence="8" id="KW-0464">Manganese</keyword>
<name>A0AAV0XAQ8_9HEMI</name>
<evidence type="ECO:0000256" key="6">
    <source>
        <dbReference type="ARBA" id="ARBA00022842"/>
    </source>
</evidence>
<dbReference type="GO" id="GO:0004722">
    <property type="term" value="F:protein serine/threonine phosphatase activity"/>
    <property type="evidence" value="ECO:0007669"/>
    <property type="project" value="UniProtKB-EC"/>
</dbReference>
<dbReference type="PANTHER" id="PTHR13832:SF803">
    <property type="entry name" value="PROTEIN PHOSPHATASE 1G"/>
    <property type="match status" value="1"/>
</dbReference>
<dbReference type="Pfam" id="PF00481">
    <property type="entry name" value="PP2C"/>
    <property type="match status" value="2"/>
</dbReference>
<feature type="domain" description="PPM-type phosphatase" evidence="12">
    <location>
        <begin position="23"/>
        <end position="511"/>
    </location>
</feature>
<keyword evidence="6" id="KW-0460">Magnesium</keyword>
<dbReference type="CDD" id="cd00143">
    <property type="entry name" value="PP2Cc"/>
    <property type="match status" value="1"/>
</dbReference>
<evidence type="ECO:0000256" key="5">
    <source>
        <dbReference type="ARBA" id="ARBA00022801"/>
    </source>
</evidence>
<organism evidence="13 14">
    <name type="scientific">Macrosiphum euphorbiae</name>
    <name type="common">potato aphid</name>
    <dbReference type="NCBI Taxonomy" id="13131"/>
    <lineage>
        <taxon>Eukaryota</taxon>
        <taxon>Metazoa</taxon>
        <taxon>Ecdysozoa</taxon>
        <taxon>Arthropoda</taxon>
        <taxon>Hexapoda</taxon>
        <taxon>Insecta</taxon>
        <taxon>Pterygota</taxon>
        <taxon>Neoptera</taxon>
        <taxon>Paraneoptera</taxon>
        <taxon>Hemiptera</taxon>
        <taxon>Sternorrhyncha</taxon>
        <taxon>Aphidomorpha</taxon>
        <taxon>Aphidoidea</taxon>
        <taxon>Aphididae</taxon>
        <taxon>Macrosiphini</taxon>
        <taxon>Macrosiphum</taxon>
    </lineage>
</organism>
<sequence length="546" mass="59619">MGTYLSKPITDKESEDSANGWLSCGSSSMQGWRESQEDAHNCLLDFDKRVALFAVYDGHGGAEVAQYAAEKLPSLVKNTLYDSQDYENALIKAFMDFDDSLIESPVVEHLIALREDINEEIADEEEEKEELTELYEEAKMPIEDIIMKYKNKIFKHFDQSEESADSKESEDEPSSSKESPISKPKSIVESNDACGSGSSGSSKTVTDDDEKNVGNGIDECKPKDPTVESSPSAKVNGTPNDDDNDDDDKTEELVAESSEAECGPSSSNGQNGTENSSGTACLILEDSEDDTDEEGEEFEGSMKLDDDSDDSDSDDDDTPSTYIYEDDDDEDKPGKDSGCTAVMALLVNNKLYVANAGDSRCVVSVDGKAHDMSKDHKPEDEPELKRICNAGGRVSSDGRVNGGLNLSRALGDHNYKKNTDLPNTEQMITALPDVTVLDVTPDNNNFIVLACDGIWNSLSSQEVVDFVLERINKPDVSLSSICEELFEKCLAPNTLSDGTGCDNMTCIIVKLNPNPKRSRSDDEEDDSEGVESKKHKSDSTEPESVQ</sequence>
<evidence type="ECO:0000256" key="3">
    <source>
        <dbReference type="ARBA" id="ARBA00013081"/>
    </source>
</evidence>
<protein>
    <recommendedName>
        <fullName evidence="3">protein-serine/threonine phosphatase</fullName>
        <ecNumber evidence="3">3.1.3.16</ecNumber>
    </recommendedName>
</protein>
<keyword evidence="4" id="KW-0479">Metal-binding</keyword>
<comment type="caution">
    <text evidence="13">The sequence shown here is derived from an EMBL/GenBank/DDBJ whole genome shotgun (WGS) entry which is preliminary data.</text>
</comment>
<feature type="compositionally biased region" description="Polar residues" evidence="11">
    <location>
        <begin position="264"/>
        <end position="279"/>
    </location>
</feature>
<feature type="compositionally biased region" description="Low complexity" evidence="11">
    <location>
        <begin position="176"/>
        <end position="187"/>
    </location>
</feature>
<dbReference type="SMART" id="SM00332">
    <property type="entry name" value="PP2Cc"/>
    <property type="match status" value="1"/>
</dbReference>
<dbReference type="InterPro" id="IPR000222">
    <property type="entry name" value="PP2C_BS"/>
</dbReference>
<feature type="compositionally biased region" description="Polar residues" evidence="11">
    <location>
        <begin position="227"/>
        <end position="239"/>
    </location>
</feature>
<dbReference type="PROSITE" id="PS51746">
    <property type="entry name" value="PPM_2"/>
    <property type="match status" value="1"/>
</dbReference>
<feature type="region of interest" description="Disordered" evidence="11">
    <location>
        <begin position="160"/>
        <end position="335"/>
    </location>
</feature>
<dbReference type="Gene3D" id="3.60.40.10">
    <property type="entry name" value="PPM-type phosphatase domain"/>
    <property type="match status" value="2"/>
</dbReference>
<feature type="compositionally biased region" description="Acidic residues" evidence="11">
    <location>
        <begin position="306"/>
        <end position="331"/>
    </location>
</feature>
<keyword evidence="5 9" id="KW-0378">Hydrolase</keyword>
<accession>A0AAV0XAQ8</accession>
<dbReference type="SUPFAM" id="SSF81606">
    <property type="entry name" value="PP2C-like"/>
    <property type="match status" value="1"/>
</dbReference>
<dbReference type="PROSITE" id="PS01032">
    <property type="entry name" value="PPM_1"/>
    <property type="match status" value="1"/>
</dbReference>
<reference evidence="13 14" key="1">
    <citation type="submission" date="2023-01" db="EMBL/GenBank/DDBJ databases">
        <authorList>
            <person name="Whitehead M."/>
        </authorList>
    </citation>
    <scope>NUCLEOTIDE SEQUENCE [LARGE SCALE GENOMIC DNA]</scope>
</reference>
<evidence type="ECO:0000256" key="10">
    <source>
        <dbReference type="SAM" id="Coils"/>
    </source>
</evidence>
<dbReference type="EMBL" id="CARXXK010000004">
    <property type="protein sequence ID" value="CAI6364892.1"/>
    <property type="molecule type" value="Genomic_DNA"/>
</dbReference>
<gene>
    <name evidence="13" type="ORF">MEUPH1_LOCUS19670</name>
</gene>
<dbReference type="InterPro" id="IPR036457">
    <property type="entry name" value="PPM-type-like_dom_sf"/>
</dbReference>
<keyword evidence="7 9" id="KW-0904">Protein phosphatase</keyword>
<dbReference type="EC" id="3.1.3.16" evidence="3"/>
<dbReference type="InterPro" id="IPR001932">
    <property type="entry name" value="PPM-type_phosphatase-like_dom"/>
</dbReference>
<feature type="coiled-coil region" evidence="10">
    <location>
        <begin position="107"/>
        <end position="141"/>
    </location>
</feature>
<evidence type="ECO:0000256" key="1">
    <source>
        <dbReference type="ARBA" id="ARBA00001936"/>
    </source>
</evidence>
<evidence type="ECO:0000256" key="7">
    <source>
        <dbReference type="ARBA" id="ARBA00022912"/>
    </source>
</evidence>
<dbReference type="AlphaFoldDB" id="A0AAV0XAQ8"/>
<keyword evidence="14" id="KW-1185">Reference proteome</keyword>
<feature type="region of interest" description="Disordered" evidence="11">
    <location>
        <begin position="512"/>
        <end position="546"/>
    </location>
</feature>
<dbReference type="GO" id="GO:0046872">
    <property type="term" value="F:metal ion binding"/>
    <property type="evidence" value="ECO:0007669"/>
    <property type="project" value="UniProtKB-KW"/>
</dbReference>
<dbReference type="InterPro" id="IPR015655">
    <property type="entry name" value="PP2C"/>
</dbReference>
<feature type="compositionally biased region" description="Acidic residues" evidence="11">
    <location>
        <begin position="285"/>
        <end position="299"/>
    </location>
</feature>
<evidence type="ECO:0000256" key="4">
    <source>
        <dbReference type="ARBA" id="ARBA00022723"/>
    </source>
</evidence>
<evidence type="ECO:0000256" key="11">
    <source>
        <dbReference type="SAM" id="MobiDB-lite"/>
    </source>
</evidence>
<evidence type="ECO:0000256" key="2">
    <source>
        <dbReference type="ARBA" id="ARBA00006702"/>
    </source>
</evidence>
<evidence type="ECO:0000259" key="12">
    <source>
        <dbReference type="PROSITE" id="PS51746"/>
    </source>
</evidence>
<evidence type="ECO:0000313" key="14">
    <source>
        <dbReference type="Proteomes" id="UP001160148"/>
    </source>
</evidence>
<comment type="similarity">
    <text evidence="2 9">Belongs to the PP2C family.</text>
</comment>
<evidence type="ECO:0000313" key="13">
    <source>
        <dbReference type="EMBL" id="CAI6364892.1"/>
    </source>
</evidence>